<reference evidence="7 8" key="1">
    <citation type="journal article" date="2017" name="Genome Biol. Evol.">
        <title>Comparative Genomic Analysis Identifies a Campylobacter Clade Deficient in Selenium Metabolism.</title>
        <authorList>
            <person name="Miller W.G."/>
            <person name="Yee E."/>
            <person name="Lopes B.S."/>
            <person name="Chapman M.H."/>
            <person name="Huynh S."/>
            <person name="Bono J.L."/>
            <person name="Parker C.T."/>
            <person name="Strachan N.J.C."/>
            <person name="Forbes K.J."/>
        </authorList>
    </citation>
    <scope>NUCLEOTIDE SEQUENCE [LARGE SCALE GENOMIC DNA]</scope>
    <source>
        <strain evidence="7 8">NCTC 13003</strain>
    </source>
</reference>
<dbReference type="PANTHER" id="PTHR43527:SF2">
    <property type="entry name" value="4-DIPHOSPHOCYTIDYL-2-C-METHYL-D-ERYTHRITOL KINASE, CHLOROPLASTIC"/>
    <property type="match status" value="1"/>
</dbReference>
<dbReference type="NCBIfam" id="NF003216">
    <property type="entry name" value="PRK04181.1"/>
    <property type="match status" value="1"/>
</dbReference>
<dbReference type="GO" id="GO:0005524">
    <property type="term" value="F:ATP binding"/>
    <property type="evidence" value="ECO:0007669"/>
    <property type="project" value="UniProtKB-KW"/>
</dbReference>
<evidence type="ECO:0000256" key="5">
    <source>
        <dbReference type="ARBA" id="ARBA00022840"/>
    </source>
</evidence>
<dbReference type="PIRSF" id="PIRSF010376">
    <property type="entry name" value="IspE"/>
    <property type="match status" value="1"/>
</dbReference>
<keyword evidence="2 7" id="KW-0808">Transferase</keyword>
<accession>A0A381D8T0</accession>
<evidence type="ECO:0000256" key="4">
    <source>
        <dbReference type="ARBA" id="ARBA00022777"/>
    </source>
</evidence>
<dbReference type="GO" id="GO:0050515">
    <property type="term" value="F:4-(cytidine 5'-diphospho)-2-C-methyl-D-erythritol kinase activity"/>
    <property type="evidence" value="ECO:0007669"/>
    <property type="project" value="InterPro"/>
</dbReference>
<dbReference type="KEGG" id="cdev:CIGN_0794"/>
<gene>
    <name evidence="7" type="primary">ispE</name>
    <name evidence="7" type="ORF">CIGN_0794</name>
</gene>
<proteinExistence type="predicted"/>
<organism evidence="7 8">
    <name type="scientific">Campylobacter devanensis</name>
    <dbReference type="NCBI Taxonomy" id="3161138"/>
    <lineage>
        <taxon>Bacteria</taxon>
        <taxon>Pseudomonadati</taxon>
        <taxon>Campylobacterota</taxon>
        <taxon>Epsilonproteobacteria</taxon>
        <taxon>Campylobacterales</taxon>
        <taxon>Campylobacteraceae</taxon>
        <taxon>Campylobacter</taxon>
    </lineage>
</organism>
<dbReference type="InterPro" id="IPR006204">
    <property type="entry name" value="GHMP_kinase_N_dom"/>
</dbReference>
<dbReference type="OrthoDB" id="9809438at2"/>
<dbReference type="Pfam" id="PF00288">
    <property type="entry name" value="GHMP_kinases_N"/>
    <property type="match status" value="1"/>
</dbReference>
<evidence type="ECO:0000256" key="2">
    <source>
        <dbReference type="ARBA" id="ARBA00022679"/>
    </source>
</evidence>
<dbReference type="Gene3D" id="3.30.230.10">
    <property type="match status" value="1"/>
</dbReference>
<dbReference type="InterPro" id="IPR014721">
    <property type="entry name" value="Ribsml_uS5_D2-typ_fold_subgr"/>
</dbReference>
<dbReference type="STRING" id="1660064.CIGN_0794"/>
<keyword evidence="8" id="KW-1185">Reference proteome</keyword>
<dbReference type="InterPro" id="IPR004424">
    <property type="entry name" value="IspE"/>
</dbReference>
<evidence type="ECO:0000256" key="1">
    <source>
        <dbReference type="ARBA" id="ARBA00017473"/>
    </source>
</evidence>
<keyword evidence="5" id="KW-0067">ATP-binding</keyword>
<name>A0A1X9SS59_9BACT</name>
<sequence length="248" mass="27854">MRSFAKINIFLKITGFRGNYHELSSRFIICDWLYDEVELVKRISDGLIINNSFSDNIIFKAYDALVALGFSKQLEEFFKFHQVSLIKNIPVGGGLGGGSSNAATFLHLVNDTLNLNISQKKLMQIAHKIGADVAFFVSKFKAANVSGIGEIVEEFDDDIPNLDIITSPIFCSTPKVFNQYRANFDGFDENLARDLKKLKSSEILVNFTNIQLNDLLKPCQQIYRELDIANDEFLSGSGSTKFKTKNLT</sequence>
<evidence type="ECO:0000259" key="6">
    <source>
        <dbReference type="Pfam" id="PF00288"/>
    </source>
</evidence>
<dbReference type="Proteomes" id="UP000194309">
    <property type="component" value="Chromosome"/>
</dbReference>
<protein>
    <recommendedName>
        <fullName evidence="1">4-diphosphocytidyl-2-C-methyl-D-erythritol kinase</fullName>
    </recommendedName>
</protein>
<dbReference type="PANTHER" id="PTHR43527">
    <property type="entry name" value="4-DIPHOSPHOCYTIDYL-2-C-METHYL-D-ERYTHRITOL KINASE, CHLOROPLASTIC"/>
    <property type="match status" value="1"/>
</dbReference>
<accession>A0A1X9SS59</accession>
<keyword evidence="3" id="KW-0547">Nucleotide-binding</keyword>
<keyword evidence="4 7" id="KW-0418">Kinase</keyword>
<dbReference type="EMBL" id="CP018788">
    <property type="protein sequence ID" value="ARQ99083.1"/>
    <property type="molecule type" value="Genomic_DNA"/>
</dbReference>
<dbReference type="SUPFAM" id="SSF54211">
    <property type="entry name" value="Ribosomal protein S5 domain 2-like"/>
    <property type="match status" value="1"/>
</dbReference>
<evidence type="ECO:0000313" key="7">
    <source>
        <dbReference type="EMBL" id="ARQ99083.1"/>
    </source>
</evidence>
<dbReference type="GO" id="GO:0016114">
    <property type="term" value="P:terpenoid biosynthetic process"/>
    <property type="evidence" value="ECO:0007669"/>
    <property type="project" value="InterPro"/>
</dbReference>
<evidence type="ECO:0000313" key="8">
    <source>
        <dbReference type="Proteomes" id="UP000194309"/>
    </source>
</evidence>
<dbReference type="InterPro" id="IPR020568">
    <property type="entry name" value="Ribosomal_Su5_D2-typ_SF"/>
</dbReference>
<evidence type="ECO:0000256" key="3">
    <source>
        <dbReference type="ARBA" id="ARBA00022741"/>
    </source>
</evidence>
<feature type="domain" description="GHMP kinase N-terminal" evidence="6">
    <location>
        <begin position="58"/>
        <end position="137"/>
    </location>
</feature>
<dbReference type="AlphaFoldDB" id="A0A1X9SS59"/>